<dbReference type="InterPro" id="IPR000738">
    <property type="entry name" value="WHEP-TRS_dom"/>
</dbReference>
<dbReference type="InterPro" id="IPR004046">
    <property type="entry name" value="GST_C"/>
</dbReference>
<dbReference type="SUPFAM" id="SSF47060">
    <property type="entry name" value="S15/NS1 RNA-binding domain"/>
    <property type="match status" value="1"/>
</dbReference>
<protein>
    <recommendedName>
        <fullName evidence="14">Probable glutamate--tRNA ligase, cytoplasmic</fullName>
        <ecNumber evidence="3">6.1.1.17</ecNumber>
    </recommendedName>
    <alternativeName>
        <fullName evidence="12">Glutamyl-tRNA synthetase</fullName>
    </alternativeName>
</protein>
<dbReference type="Gene3D" id="3.90.800.10">
    <property type="entry name" value="Glutamyl-tRNA Synthetase, Domain 3"/>
    <property type="match status" value="1"/>
</dbReference>
<comment type="catalytic activity">
    <reaction evidence="13">
        <text>tRNA(Glu) + L-glutamate + ATP = L-glutamyl-tRNA(Glu) + AMP + diphosphate</text>
        <dbReference type="Rhea" id="RHEA:23540"/>
        <dbReference type="Rhea" id="RHEA-COMP:9663"/>
        <dbReference type="Rhea" id="RHEA-COMP:9680"/>
        <dbReference type="ChEBI" id="CHEBI:29985"/>
        <dbReference type="ChEBI" id="CHEBI:30616"/>
        <dbReference type="ChEBI" id="CHEBI:33019"/>
        <dbReference type="ChEBI" id="CHEBI:78442"/>
        <dbReference type="ChEBI" id="CHEBI:78520"/>
        <dbReference type="ChEBI" id="CHEBI:456215"/>
        <dbReference type="EC" id="6.1.1.17"/>
    </reaction>
</comment>
<evidence type="ECO:0000256" key="1">
    <source>
        <dbReference type="ARBA" id="ARBA00004496"/>
    </source>
</evidence>
<keyword evidence="7 15" id="KW-0547">Nucleotide-binding</keyword>
<dbReference type="GO" id="GO:0005829">
    <property type="term" value="C:cytosol"/>
    <property type="evidence" value="ECO:0007669"/>
    <property type="project" value="TreeGrafter"/>
</dbReference>
<evidence type="ECO:0000256" key="5">
    <source>
        <dbReference type="ARBA" id="ARBA00022553"/>
    </source>
</evidence>
<dbReference type="Proteomes" id="UP000723463">
    <property type="component" value="Unassembled WGS sequence"/>
</dbReference>
<evidence type="ECO:0000256" key="14">
    <source>
        <dbReference type="ARBA" id="ARBA00070830"/>
    </source>
</evidence>
<dbReference type="SUPFAM" id="SSF47616">
    <property type="entry name" value="GST C-terminal domain-like"/>
    <property type="match status" value="1"/>
</dbReference>
<dbReference type="InterPro" id="IPR020061">
    <property type="entry name" value="Glu_tRNA_lig_a-bdl"/>
</dbReference>
<name>A0A9P6F0D0_9FUNG</name>
<gene>
    <name evidence="18" type="ORF">EC957_005638</name>
</gene>
<dbReference type="InterPro" id="IPR020056">
    <property type="entry name" value="Rbsml_bL25/Gln-tRNA_synth_N"/>
</dbReference>
<dbReference type="InterPro" id="IPR004526">
    <property type="entry name" value="Glu-tRNA-synth_arc/euk"/>
</dbReference>
<dbReference type="InterPro" id="IPR000924">
    <property type="entry name" value="Glu/Gln-tRNA-synth"/>
</dbReference>
<evidence type="ECO:0000256" key="12">
    <source>
        <dbReference type="ARBA" id="ARBA00030865"/>
    </source>
</evidence>
<dbReference type="InterPro" id="IPR036282">
    <property type="entry name" value="Glutathione-S-Trfase_C_sf"/>
</dbReference>
<dbReference type="Gene3D" id="1.10.287.10">
    <property type="entry name" value="S15/NS1, RNA-binding"/>
    <property type="match status" value="1"/>
</dbReference>
<dbReference type="Pfam" id="PF00458">
    <property type="entry name" value="WHEP-TRS"/>
    <property type="match status" value="1"/>
</dbReference>
<dbReference type="NCBIfam" id="TIGR00463">
    <property type="entry name" value="gltX_arch"/>
    <property type="match status" value="1"/>
</dbReference>
<dbReference type="GO" id="GO:0003723">
    <property type="term" value="F:RNA binding"/>
    <property type="evidence" value="ECO:0007669"/>
    <property type="project" value="UniProtKB-KW"/>
</dbReference>
<evidence type="ECO:0000256" key="13">
    <source>
        <dbReference type="ARBA" id="ARBA00048351"/>
    </source>
</evidence>
<evidence type="ECO:0000313" key="19">
    <source>
        <dbReference type="Proteomes" id="UP000723463"/>
    </source>
</evidence>
<dbReference type="GO" id="GO:0004818">
    <property type="term" value="F:glutamate-tRNA ligase activity"/>
    <property type="evidence" value="ECO:0007669"/>
    <property type="project" value="UniProtKB-EC"/>
</dbReference>
<dbReference type="InterPro" id="IPR001412">
    <property type="entry name" value="aa-tRNA-synth_I_CS"/>
</dbReference>
<dbReference type="FunFam" id="3.90.800.10:FF:000001">
    <property type="entry name" value="Glutamine--tRNA ligase"/>
    <property type="match status" value="1"/>
</dbReference>
<keyword evidence="11 15" id="KW-0030">Aminoacyl-tRNA synthetase</keyword>
<dbReference type="FunFam" id="3.40.50.620:FF:000070">
    <property type="entry name" value="Bifunctional glutamate/proline--tRNA ligase"/>
    <property type="match status" value="1"/>
</dbReference>
<dbReference type="InterPro" id="IPR014729">
    <property type="entry name" value="Rossmann-like_a/b/a_fold"/>
</dbReference>
<evidence type="ECO:0000256" key="4">
    <source>
        <dbReference type="ARBA" id="ARBA00022490"/>
    </source>
</evidence>
<evidence type="ECO:0000256" key="15">
    <source>
        <dbReference type="RuleBase" id="RU363037"/>
    </source>
</evidence>
<proteinExistence type="inferred from homology"/>
<evidence type="ECO:0000256" key="16">
    <source>
        <dbReference type="SAM" id="MobiDB-lite"/>
    </source>
</evidence>
<keyword evidence="19" id="KW-1185">Reference proteome</keyword>
<dbReference type="InterPro" id="IPR011035">
    <property type="entry name" value="Ribosomal_bL25/Gln-tRNA_synth"/>
</dbReference>
<dbReference type="Pfam" id="PF00043">
    <property type="entry name" value="GST_C"/>
    <property type="match status" value="1"/>
</dbReference>
<dbReference type="SUPFAM" id="SSF52374">
    <property type="entry name" value="Nucleotidylyl transferase"/>
    <property type="match status" value="1"/>
</dbReference>
<sequence length="846" mass="93663">MATVVIAQKASTLAYAPIVLAHALNNPAVAKVEYKNVPALAEHNNATVALTANGTTLTSVSAILRYIVRSHKNTLYGSDPASTSVMDDFIDKSQDIVNSSDFKTLDVIFQQLNHHLTLRSYFVGHKPSVADIAIWGALKANAIFARQIKTGKDLGAYLGRWFNHMSAQAFVEAALVEVAKANDSTKVAKADQGSFDINLIGAEMGKVVTRFPPEPSGYLHIGHAKAALLNKYFADQYNGRLIIRFDDTNPSKEKEEYEHSIKEDLLKIGIDSSVVSYTSDFFDTIYKYALQLIKDGKAYCDTTGQEQMRAERMDGIASQCRDLSVEENLRRFEEMKNATEFGQTCCLRAKISVDNLNKALRDPVIYRCNLIPHARTGSQWKMYPLYDLACPIVDSLEGVTHALRTDEYHDRNPQYQWFLDNLGLRQVHIWEYSRLSFVYTLMSKRKLTWFVDQGRVSGWDDPRFPTIRGILRRGLTMEALKAYILMQGASTNYITLEWDKLWAVNRKQIDPIAPRHTAVEAANKVKVNVAGAEAYTLKEVPRHKKNEALGNKQTAYGPTIWMDQADCKELEVNEEVTFMDWGNAFIRSIEKNSEGVVTSVNAELHLEGDFKKTKKKLTWLADGAELVKVDLMDYDYLITKKKVEEEDELKDLLTPTTEFKTEAIADGNVAELNKGDIIQFERKGYYIVDAVATPTTVARLILIPDGKVASISSKAAPVAQAEVRDAKDAKKKKEQALAAKDGPAAKNGAPAVSGKKAKAAAHAAAQKAAPTWTGPGPKPEEIVELEAQIDAAGLKVRQLKTDKADADAVKAAVDELLELKKQLPVRIEALQALAAAASAAADSFSL</sequence>
<dbReference type="InterPro" id="IPR020058">
    <property type="entry name" value="Glu/Gln-tRNA-synth_Ib_cat-dom"/>
</dbReference>
<keyword evidence="8 15" id="KW-0067">ATP-binding</keyword>
<dbReference type="GO" id="GO:0005524">
    <property type="term" value="F:ATP binding"/>
    <property type="evidence" value="ECO:0007669"/>
    <property type="project" value="UniProtKB-KW"/>
</dbReference>
<evidence type="ECO:0000256" key="3">
    <source>
        <dbReference type="ARBA" id="ARBA00012835"/>
    </source>
</evidence>
<keyword evidence="10 15" id="KW-0648">Protein biosynthesis</keyword>
<dbReference type="InterPro" id="IPR050132">
    <property type="entry name" value="Gln/Glu-tRNA_Ligase"/>
</dbReference>
<evidence type="ECO:0000256" key="9">
    <source>
        <dbReference type="ARBA" id="ARBA00022884"/>
    </source>
</evidence>
<evidence type="ECO:0000256" key="7">
    <source>
        <dbReference type="ARBA" id="ARBA00022741"/>
    </source>
</evidence>
<dbReference type="Pfam" id="PF03950">
    <property type="entry name" value="tRNA-synt_1c_C"/>
    <property type="match status" value="1"/>
</dbReference>
<dbReference type="Gene3D" id="1.20.1050.130">
    <property type="match status" value="1"/>
</dbReference>
<dbReference type="HAMAP" id="MF_02076">
    <property type="entry name" value="Glu_tRNA_synth_type2"/>
    <property type="match status" value="1"/>
</dbReference>
<evidence type="ECO:0000256" key="2">
    <source>
        <dbReference type="ARBA" id="ARBA00008927"/>
    </source>
</evidence>
<dbReference type="Gene3D" id="1.10.1160.10">
    <property type="entry name" value="Glutamyl-trna Synthetase, Domain 2"/>
    <property type="match status" value="1"/>
</dbReference>
<dbReference type="GO" id="GO:0017102">
    <property type="term" value="C:methionyl glutamyl tRNA synthetase complex"/>
    <property type="evidence" value="ECO:0007669"/>
    <property type="project" value="UniProtKB-ARBA"/>
</dbReference>
<dbReference type="SMART" id="SM00991">
    <property type="entry name" value="WHEP-TRS"/>
    <property type="match status" value="1"/>
</dbReference>
<dbReference type="PROSITE" id="PS51185">
    <property type="entry name" value="WHEP_TRS_2"/>
    <property type="match status" value="1"/>
</dbReference>
<dbReference type="FunFam" id="1.10.1160.10:FF:000001">
    <property type="entry name" value="Glutamine--tRNA ligase"/>
    <property type="match status" value="1"/>
</dbReference>
<evidence type="ECO:0000259" key="17">
    <source>
        <dbReference type="PROSITE" id="PS51185"/>
    </source>
</evidence>
<evidence type="ECO:0000313" key="18">
    <source>
        <dbReference type="EMBL" id="KAF9539209.1"/>
    </source>
</evidence>
<evidence type="ECO:0000256" key="11">
    <source>
        <dbReference type="ARBA" id="ARBA00023146"/>
    </source>
</evidence>
<dbReference type="GO" id="GO:0010494">
    <property type="term" value="C:cytoplasmic stress granule"/>
    <property type="evidence" value="ECO:0007669"/>
    <property type="project" value="UniProtKB-ARBA"/>
</dbReference>
<reference evidence="18" key="1">
    <citation type="journal article" date="2020" name="Fungal Divers.">
        <title>Resolving the Mortierellaceae phylogeny through synthesis of multi-gene phylogenetics and phylogenomics.</title>
        <authorList>
            <person name="Vandepol N."/>
            <person name="Liber J."/>
            <person name="Desiro A."/>
            <person name="Na H."/>
            <person name="Kennedy M."/>
            <person name="Barry K."/>
            <person name="Grigoriev I.V."/>
            <person name="Miller A.N."/>
            <person name="O'Donnell K."/>
            <person name="Stajich J.E."/>
            <person name="Bonito G."/>
        </authorList>
    </citation>
    <scope>NUCLEOTIDE SEQUENCE</scope>
    <source>
        <strain evidence="18">NRRL 2591</strain>
    </source>
</reference>
<dbReference type="GO" id="GO:0017101">
    <property type="term" value="C:aminoacyl-tRNA synthetase multienzyme complex"/>
    <property type="evidence" value="ECO:0007669"/>
    <property type="project" value="UniProtKB-ARBA"/>
</dbReference>
<dbReference type="PROSITE" id="PS00178">
    <property type="entry name" value="AA_TRNA_LIGASE_I"/>
    <property type="match status" value="1"/>
</dbReference>
<dbReference type="EC" id="6.1.1.17" evidence="3"/>
<keyword evidence="6 15" id="KW-0436">Ligase</keyword>
<accession>A0A9P6F0D0</accession>
<keyword evidence="5" id="KW-0597">Phosphoprotein</keyword>
<dbReference type="InterPro" id="IPR009068">
    <property type="entry name" value="uS15_NS1_RNA-bd_sf"/>
</dbReference>
<comment type="similarity">
    <text evidence="2">Belongs to the class-I aminoacyl-tRNA synthetase family. Glutamate--tRNA ligase type 2 subfamily.</text>
</comment>
<feature type="domain" description="WHEP-TRS" evidence="17">
    <location>
        <begin position="781"/>
        <end position="837"/>
    </location>
</feature>
<dbReference type="Pfam" id="PF20974">
    <property type="entry name" value="tRNA-synt_1c_C2"/>
    <property type="match status" value="1"/>
</dbReference>
<dbReference type="Pfam" id="PF00749">
    <property type="entry name" value="tRNA-synt_1c"/>
    <property type="match status" value="1"/>
</dbReference>
<evidence type="ECO:0000256" key="10">
    <source>
        <dbReference type="ARBA" id="ARBA00022917"/>
    </source>
</evidence>
<dbReference type="AlphaFoldDB" id="A0A9P6F0D0"/>
<dbReference type="PANTHER" id="PTHR43097:SF5">
    <property type="entry name" value="GLUTAMATE--TRNA LIGASE"/>
    <property type="match status" value="1"/>
</dbReference>
<dbReference type="GO" id="GO:0006424">
    <property type="term" value="P:glutamyl-tRNA aminoacylation"/>
    <property type="evidence" value="ECO:0007669"/>
    <property type="project" value="InterPro"/>
</dbReference>
<dbReference type="CDD" id="cd00807">
    <property type="entry name" value="GlnRS_core"/>
    <property type="match status" value="1"/>
</dbReference>
<dbReference type="EMBL" id="JAAAXW010000258">
    <property type="protein sequence ID" value="KAF9539209.1"/>
    <property type="molecule type" value="Genomic_DNA"/>
</dbReference>
<evidence type="ECO:0000256" key="8">
    <source>
        <dbReference type="ARBA" id="ARBA00022840"/>
    </source>
</evidence>
<keyword evidence="4" id="KW-0963">Cytoplasm</keyword>
<comment type="subcellular location">
    <subcellularLocation>
        <location evidence="1">Cytoplasm</location>
    </subcellularLocation>
</comment>
<dbReference type="InterPro" id="IPR049437">
    <property type="entry name" value="tRNA-synt_1c_C2"/>
</dbReference>
<dbReference type="PANTHER" id="PTHR43097">
    <property type="entry name" value="GLUTAMINE-TRNA LIGASE"/>
    <property type="match status" value="1"/>
</dbReference>
<feature type="region of interest" description="Disordered" evidence="16">
    <location>
        <begin position="725"/>
        <end position="753"/>
    </location>
</feature>
<dbReference type="Gene3D" id="2.40.240.10">
    <property type="entry name" value="Ribosomal Protein L25, Chain P"/>
    <property type="match status" value="1"/>
</dbReference>
<keyword evidence="9" id="KW-0694">RNA-binding</keyword>
<comment type="caution">
    <text evidence="18">The sequence shown here is derived from an EMBL/GenBank/DDBJ whole genome shotgun (WGS) entry which is preliminary data.</text>
</comment>
<evidence type="ECO:0000256" key="6">
    <source>
        <dbReference type="ARBA" id="ARBA00022598"/>
    </source>
</evidence>
<dbReference type="Gene3D" id="3.40.50.620">
    <property type="entry name" value="HUPs"/>
    <property type="match status" value="1"/>
</dbReference>
<organism evidence="18 19">
    <name type="scientific">Mortierella hygrophila</name>
    <dbReference type="NCBI Taxonomy" id="979708"/>
    <lineage>
        <taxon>Eukaryota</taxon>
        <taxon>Fungi</taxon>
        <taxon>Fungi incertae sedis</taxon>
        <taxon>Mucoromycota</taxon>
        <taxon>Mortierellomycotina</taxon>
        <taxon>Mortierellomycetes</taxon>
        <taxon>Mortierellales</taxon>
        <taxon>Mortierellaceae</taxon>
        <taxon>Mortierella</taxon>
    </lineage>
</organism>
<dbReference type="SUPFAM" id="SSF50715">
    <property type="entry name" value="Ribosomal protein L25-like"/>
    <property type="match status" value="1"/>
</dbReference>
<dbReference type="InterPro" id="IPR020059">
    <property type="entry name" value="Glu/Gln-tRNA-synth_Ib_codon-bd"/>
</dbReference>
<dbReference type="FunFam" id="2.40.240.10:FF:000004">
    <property type="entry name" value="Glutamyl-tRNA synthetase, cytoplasmic"/>
    <property type="match status" value="1"/>
</dbReference>
<dbReference type="PRINTS" id="PR00987">
    <property type="entry name" value="TRNASYNTHGLU"/>
</dbReference>